<feature type="transmembrane region" description="Helical" evidence="6">
    <location>
        <begin position="347"/>
        <end position="366"/>
    </location>
</feature>
<feature type="transmembrane region" description="Helical" evidence="6">
    <location>
        <begin position="179"/>
        <end position="198"/>
    </location>
</feature>
<evidence type="ECO:0000256" key="6">
    <source>
        <dbReference type="SAM" id="Phobius"/>
    </source>
</evidence>
<name>A0ABP6WSU7_9ACTN</name>
<feature type="transmembrane region" description="Helical" evidence="6">
    <location>
        <begin position="372"/>
        <end position="397"/>
    </location>
</feature>
<dbReference type="SUPFAM" id="SSF103473">
    <property type="entry name" value="MFS general substrate transporter"/>
    <property type="match status" value="1"/>
</dbReference>
<feature type="transmembrane region" description="Helical" evidence="6">
    <location>
        <begin position="231"/>
        <end position="253"/>
    </location>
</feature>
<feature type="transmembrane region" description="Helical" evidence="6">
    <location>
        <begin position="294"/>
        <end position="311"/>
    </location>
</feature>
<dbReference type="Gene3D" id="1.20.1250.20">
    <property type="entry name" value="MFS general substrate transporter like domains"/>
    <property type="match status" value="1"/>
</dbReference>
<dbReference type="Proteomes" id="UP001500767">
    <property type="component" value="Unassembled WGS sequence"/>
</dbReference>
<feature type="transmembrane region" description="Helical" evidence="6">
    <location>
        <begin position="317"/>
        <end position="335"/>
    </location>
</feature>
<dbReference type="InterPro" id="IPR011701">
    <property type="entry name" value="MFS"/>
</dbReference>
<keyword evidence="8" id="KW-1185">Reference proteome</keyword>
<protein>
    <submittedName>
        <fullName evidence="7">MFS transporter</fullName>
    </submittedName>
</protein>
<feature type="transmembrane region" description="Helical" evidence="6">
    <location>
        <begin position="151"/>
        <end position="173"/>
    </location>
</feature>
<dbReference type="PANTHER" id="PTHR23513">
    <property type="entry name" value="INTEGRAL MEMBRANE EFFLUX PROTEIN-RELATED"/>
    <property type="match status" value="1"/>
</dbReference>
<dbReference type="RefSeq" id="WP_204912024.1">
    <property type="nucleotide sequence ID" value="NZ_BAAAYR010000001.1"/>
</dbReference>
<dbReference type="InterPro" id="IPR036259">
    <property type="entry name" value="MFS_trans_sf"/>
</dbReference>
<dbReference type="PANTHER" id="PTHR23513:SF11">
    <property type="entry name" value="STAPHYLOFERRIN A TRANSPORTER"/>
    <property type="match status" value="1"/>
</dbReference>
<gene>
    <name evidence="7" type="ORF">GCM10022197_09200</name>
</gene>
<keyword evidence="2" id="KW-1003">Cell membrane</keyword>
<feature type="transmembrane region" description="Helical" evidence="6">
    <location>
        <begin position="113"/>
        <end position="131"/>
    </location>
</feature>
<reference evidence="8" key="1">
    <citation type="journal article" date="2019" name="Int. J. Syst. Evol. Microbiol.">
        <title>The Global Catalogue of Microorganisms (GCM) 10K type strain sequencing project: providing services to taxonomists for standard genome sequencing and annotation.</title>
        <authorList>
            <consortium name="The Broad Institute Genomics Platform"/>
            <consortium name="The Broad Institute Genome Sequencing Center for Infectious Disease"/>
            <person name="Wu L."/>
            <person name="Ma J."/>
        </authorList>
    </citation>
    <scope>NUCLEOTIDE SEQUENCE [LARGE SCALE GENOMIC DNA]</scope>
    <source>
        <strain evidence="8">JCM 16540</strain>
    </source>
</reference>
<dbReference type="Pfam" id="PF07690">
    <property type="entry name" value="MFS_1"/>
    <property type="match status" value="1"/>
</dbReference>
<dbReference type="EMBL" id="BAAAYR010000001">
    <property type="protein sequence ID" value="GAA3556207.1"/>
    <property type="molecule type" value="Genomic_DNA"/>
</dbReference>
<evidence type="ECO:0000313" key="8">
    <source>
        <dbReference type="Proteomes" id="UP001500767"/>
    </source>
</evidence>
<evidence type="ECO:0000256" key="3">
    <source>
        <dbReference type="ARBA" id="ARBA00022692"/>
    </source>
</evidence>
<accession>A0ABP6WSU7</accession>
<feature type="transmembrane region" description="Helical" evidence="6">
    <location>
        <begin position="259"/>
        <end position="282"/>
    </location>
</feature>
<keyword evidence="5 6" id="KW-0472">Membrane</keyword>
<proteinExistence type="predicted"/>
<evidence type="ECO:0000256" key="4">
    <source>
        <dbReference type="ARBA" id="ARBA00022989"/>
    </source>
</evidence>
<evidence type="ECO:0000256" key="1">
    <source>
        <dbReference type="ARBA" id="ARBA00004651"/>
    </source>
</evidence>
<evidence type="ECO:0000256" key="2">
    <source>
        <dbReference type="ARBA" id="ARBA00022475"/>
    </source>
</evidence>
<keyword evidence="4 6" id="KW-1133">Transmembrane helix</keyword>
<keyword evidence="3 6" id="KW-0812">Transmembrane</keyword>
<sequence>MTTTSTAVPQRGATYAEVFAGREVRVLLGSFLLRALSTTTEILGLSVLVLATTGSVFWSAVAYGIGFAPQLVGGSLFTSLADRLPARTVIVASLLLRAVPGLLIGLVHLPVAAMLVLVAVVGAFDPVGTAATGRLTRVLLTGDRFVVGRSVLSAVASTAQVVGLALGGVLLLAFSAQGLLLVSGVALVVAALVSRLGLGHHPVDEEPRHGSAVRQTLRGNRRLLADARVRGLLLAQWVPAWLVTGVEALVVGYVAHRGWATSAASLVLAAVPVGMLVGDIAVGRGLAPRRREQVALPLALLVGLSLVPWALGLPYGAVVALGVTCGIGFGYHVGLQRRFAEALPEGDQGLGFGLLSTGLMGGQGLGPVAAGALAATLGPAVAVGALGGVAVVGVLALHRTFRSGVEDEAPHGPATAGPARS</sequence>
<comment type="caution">
    <text evidence="7">The sequence shown here is derived from an EMBL/GenBank/DDBJ whole genome shotgun (WGS) entry which is preliminary data.</text>
</comment>
<evidence type="ECO:0000256" key="5">
    <source>
        <dbReference type="ARBA" id="ARBA00023136"/>
    </source>
</evidence>
<organism evidence="7 8">
    <name type="scientific">Microlunatus spumicola</name>
    <dbReference type="NCBI Taxonomy" id="81499"/>
    <lineage>
        <taxon>Bacteria</taxon>
        <taxon>Bacillati</taxon>
        <taxon>Actinomycetota</taxon>
        <taxon>Actinomycetes</taxon>
        <taxon>Propionibacteriales</taxon>
        <taxon>Propionibacteriaceae</taxon>
        <taxon>Microlunatus</taxon>
    </lineage>
</organism>
<evidence type="ECO:0000313" key="7">
    <source>
        <dbReference type="EMBL" id="GAA3556207.1"/>
    </source>
</evidence>
<comment type="subcellular location">
    <subcellularLocation>
        <location evidence="1">Cell membrane</location>
        <topology evidence="1">Multi-pass membrane protein</topology>
    </subcellularLocation>
</comment>